<name>B4FPR0_MAIZE</name>
<evidence type="ECO:0000313" key="2">
    <source>
        <dbReference type="EMBL" id="ACF84103.1"/>
    </source>
</evidence>
<feature type="signal peptide" evidence="1">
    <location>
        <begin position="1"/>
        <end position="19"/>
    </location>
</feature>
<accession>B4FPR0</accession>
<organism evidence="2">
    <name type="scientific">Zea mays</name>
    <name type="common">Maize</name>
    <dbReference type="NCBI Taxonomy" id="4577"/>
    <lineage>
        <taxon>Eukaryota</taxon>
        <taxon>Viridiplantae</taxon>
        <taxon>Streptophyta</taxon>
        <taxon>Embryophyta</taxon>
        <taxon>Tracheophyta</taxon>
        <taxon>Spermatophyta</taxon>
        <taxon>Magnoliopsida</taxon>
        <taxon>Liliopsida</taxon>
        <taxon>Poales</taxon>
        <taxon>Poaceae</taxon>
        <taxon>PACMAD clade</taxon>
        <taxon>Panicoideae</taxon>
        <taxon>Andropogonodae</taxon>
        <taxon>Andropogoneae</taxon>
        <taxon>Tripsacinae</taxon>
        <taxon>Zea</taxon>
    </lineage>
</organism>
<sequence length="44" mass="4763">MLILLPFLASPIYVHIVGGRQWTVVRLSGSFAVGVCSFVSVRDA</sequence>
<feature type="chain" id="PRO_5002802345" evidence="1">
    <location>
        <begin position="20"/>
        <end position="44"/>
    </location>
</feature>
<keyword evidence="1" id="KW-0732">Signal</keyword>
<dbReference type="AlphaFoldDB" id="B4FPR0"/>
<evidence type="ECO:0000256" key="1">
    <source>
        <dbReference type="SAM" id="SignalP"/>
    </source>
</evidence>
<dbReference type="EMBL" id="BT039098">
    <property type="protein sequence ID" value="ACF84103.1"/>
    <property type="molecule type" value="mRNA"/>
</dbReference>
<proteinExistence type="evidence at transcript level"/>
<protein>
    <submittedName>
        <fullName evidence="2">Uncharacterized protein</fullName>
    </submittedName>
</protein>
<reference evidence="2" key="1">
    <citation type="journal article" date="2009" name="PLoS Genet.">
        <title>Sequencing, mapping, and analysis of 27,455 maize full-length cDNAs.</title>
        <authorList>
            <person name="Soderlund C."/>
            <person name="Descour A."/>
            <person name="Kudrna D."/>
            <person name="Bomhoff M."/>
            <person name="Boyd L."/>
            <person name="Currie J."/>
            <person name="Angelova A."/>
            <person name="Collura K."/>
            <person name="Wissotski M."/>
            <person name="Ashley E."/>
            <person name="Morrow D."/>
            <person name="Fernandes J."/>
            <person name="Walbot V."/>
            <person name="Yu Y."/>
        </authorList>
    </citation>
    <scope>NUCLEOTIDE SEQUENCE</scope>
    <source>
        <strain evidence="2">B73</strain>
    </source>
</reference>